<dbReference type="GO" id="GO:0005524">
    <property type="term" value="F:ATP binding"/>
    <property type="evidence" value="ECO:0007669"/>
    <property type="project" value="UniProtKB-KW"/>
</dbReference>
<comment type="pathway">
    <text evidence="5">Cofactor biosynthesis; adenosylcobalamin biosynthesis; adenosylcobalamin from cob(II)yrinate a,c-diamide: step 6/7.</text>
</comment>
<gene>
    <name evidence="18" type="primary">cobU_2</name>
    <name evidence="18" type="ORF">NCTC9128_03400</name>
</gene>
<keyword evidence="13" id="KW-0418">Kinase</keyword>
<evidence type="ECO:0000256" key="10">
    <source>
        <dbReference type="ARBA" id="ARBA00022573"/>
    </source>
</evidence>
<reference evidence="18 19" key="1">
    <citation type="submission" date="2018-06" db="EMBL/GenBank/DDBJ databases">
        <authorList>
            <consortium name="Pathogen Informatics"/>
            <person name="Doyle S."/>
        </authorList>
    </citation>
    <scope>NUCLEOTIDE SEQUENCE [LARGE SCALE GENOMIC DNA]</scope>
    <source>
        <strain evidence="18 19">NCTC9128</strain>
    </source>
</reference>
<dbReference type="Proteomes" id="UP000251088">
    <property type="component" value="Unassembled WGS sequence"/>
</dbReference>
<dbReference type="EMBL" id="UAWN01000012">
    <property type="protein sequence ID" value="SQC15291.1"/>
    <property type="molecule type" value="Genomic_DNA"/>
</dbReference>
<dbReference type="UniPathway" id="UPA00148">
    <property type="reaction ID" value="UER00236"/>
</dbReference>
<dbReference type="Pfam" id="PF02283">
    <property type="entry name" value="CobU"/>
    <property type="match status" value="1"/>
</dbReference>
<evidence type="ECO:0000256" key="15">
    <source>
        <dbReference type="ARBA" id="ARBA00023134"/>
    </source>
</evidence>
<accession>A0A2X3CS88</accession>
<evidence type="ECO:0000256" key="7">
    <source>
        <dbReference type="ARBA" id="ARBA00007490"/>
    </source>
</evidence>
<dbReference type="AlphaFoldDB" id="A0A2X3CS88"/>
<comment type="catalytic activity">
    <reaction evidence="2">
        <text>adenosylcob(III)inamide phosphate + GTP + H(+) = adenosylcob(III)inamide-GDP + diphosphate</text>
        <dbReference type="Rhea" id="RHEA:22712"/>
        <dbReference type="ChEBI" id="CHEBI:15378"/>
        <dbReference type="ChEBI" id="CHEBI:33019"/>
        <dbReference type="ChEBI" id="CHEBI:37565"/>
        <dbReference type="ChEBI" id="CHEBI:58502"/>
        <dbReference type="ChEBI" id="CHEBI:60487"/>
        <dbReference type="EC" id="2.7.7.62"/>
    </reaction>
</comment>
<comment type="pathway">
    <text evidence="6">Cofactor biosynthesis; adenosylcobalamin biosynthesis; adenosylcobalamin from cob(II)yrinate a,c-diamide: step 5/7.</text>
</comment>
<keyword evidence="11 18" id="KW-0808">Transferase</keyword>
<sequence>MERAIDDEIGVLIAACQRCPAHVVLVTNEVGMGIVPENRLARHFRDIAGRVNQRLAAAADAVWLVVSGIGVKIK</sequence>
<dbReference type="InterPro" id="IPR027417">
    <property type="entry name" value="P-loop_NTPase"/>
</dbReference>
<dbReference type="Gene3D" id="3.40.50.300">
    <property type="entry name" value="P-loop containing nucleotide triphosphate hydrolases"/>
    <property type="match status" value="1"/>
</dbReference>
<evidence type="ECO:0000256" key="14">
    <source>
        <dbReference type="ARBA" id="ARBA00022840"/>
    </source>
</evidence>
<evidence type="ECO:0000256" key="11">
    <source>
        <dbReference type="ARBA" id="ARBA00022679"/>
    </source>
</evidence>
<evidence type="ECO:0000256" key="13">
    <source>
        <dbReference type="ARBA" id="ARBA00022777"/>
    </source>
</evidence>
<keyword evidence="12" id="KW-0547">Nucleotide-binding</keyword>
<evidence type="ECO:0000256" key="2">
    <source>
        <dbReference type="ARBA" id="ARBA00000711"/>
    </source>
</evidence>
<evidence type="ECO:0000256" key="4">
    <source>
        <dbReference type="ARBA" id="ARBA00003889"/>
    </source>
</evidence>
<evidence type="ECO:0000256" key="16">
    <source>
        <dbReference type="ARBA" id="ARBA00029570"/>
    </source>
</evidence>
<keyword evidence="14" id="KW-0067">ATP-binding</keyword>
<keyword evidence="10" id="KW-0169">Cobalamin biosynthesis</keyword>
<keyword evidence="18" id="KW-0548">Nucleotidyltransferase</keyword>
<dbReference type="PANTHER" id="PTHR34848">
    <property type="match status" value="1"/>
</dbReference>
<evidence type="ECO:0000256" key="5">
    <source>
        <dbReference type="ARBA" id="ARBA00004692"/>
    </source>
</evidence>
<dbReference type="GO" id="GO:0008820">
    <property type="term" value="F:cobinamide phosphate guanylyltransferase activity"/>
    <property type="evidence" value="ECO:0007669"/>
    <property type="project" value="UniProtKB-EC"/>
</dbReference>
<keyword evidence="15" id="KW-0342">GTP-binding</keyword>
<evidence type="ECO:0000256" key="8">
    <source>
        <dbReference type="ARBA" id="ARBA00012016"/>
    </source>
</evidence>
<comment type="function">
    <text evidence="4">Catalyzes ATP-dependent phosphorylation of adenosylcobinamide and addition of GMP to adenosylcobinamide phosphate.</text>
</comment>
<dbReference type="InterPro" id="IPR003203">
    <property type="entry name" value="CobU/CobP"/>
</dbReference>
<dbReference type="EC" id="2.7.7.62" evidence="9"/>
<comment type="catalytic activity">
    <reaction evidence="3">
        <text>adenosylcob(III)inamide + GTP = adenosylcob(III)inamide phosphate + GDP + H(+)</text>
        <dbReference type="Rhea" id="RHEA:15765"/>
        <dbReference type="ChEBI" id="CHEBI:2480"/>
        <dbReference type="ChEBI" id="CHEBI:15378"/>
        <dbReference type="ChEBI" id="CHEBI:37565"/>
        <dbReference type="ChEBI" id="CHEBI:58189"/>
        <dbReference type="ChEBI" id="CHEBI:58502"/>
        <dbReference type="EC" id="2.7.1.156"/>
    </reaction>
</comment>
<dbReference type="PANTHER" id="PTHR34848:SF1">
    <property type="entry name" value="BIFUNCTIONAL ADENOSYLCOBALAMIN BIOSYNTHESIS PROTEIN COBU"/>
    <property type="match status" value="1"/>
</dbReference>
<evidence type="ECO:0000256" key="12">
    <source>
        <dbReference type="ARBA" id="ARBA00022741"/>
    </source>
</evidence>
<name>A0A2X3CS88_KLEPN</name>
<comment type="similarity">
    <text evidence="7">Belongs to the CobU/CobP family.</text>
</comment>
<evidence type="ECO:0000256" key="1">
    <source>
        <dbReference type="ARBA" id="ARBA00000312"/>
    </source>
</evidence>
<dbReference type="GO" id="GO:0005525">
    <property type="term" value="F:GTP binding"/>
    <property type="evidence" value="ECO:0007669"/>
    <property type="project" value="UniProtKB-KW"/>
</dbReference>
<dbReference type="GO" id="GO:0009236">
    <property type="term" value="P:cobalamin biosynthetic process"/>
    <property type="evidence" value="ECO:0007669"/>
    <property type="project" value="UniProtKB-UniPathway"/>
</dbReference>
<dbReference type="SUPFAM" id="SSF52540">
    <property type="entry name" value="P-loop containing nucleoside triphosphate hydrolases"/>
    <property type="match status" value="1"/>
</dbReference>
<protein>
    <recommendedName>
        <fullName evidence="16">Adenosylcobinamide kinase</fullName>
        <ecNumber evidence="8">2.7.1.156</ecNumber>
        <ecNumber evidence="9">2.7.7.62</ecNumber>
    </recommendedName>
    <alternativeName>
        <fullName evidence="17">Adenosylcobinamide-phosphate guanylyltransferase</fullName>
    </alternativeName>
</protein>
<evidence type="ECO:0000313" key="19">
    <source>
        <dbReference type="Proteomes" id="UP000251088"/>
    </source>
</evidence>
<proteinExistence type="inferred from homology"/>
<dbReference type="EC" id="2.7.1.156" evidence="8"/>
<evidence type="ECO:0000256" key="17">
    <source>
        <dbReference type="ARBA" id="ARBA00030571"/>
    </source>
</evidence>
<evidence type="ECO:0000256" key="9">
    <source>
        <dbReference type="ARBA" id="ARBA00012523"/>
    </source>
</evidence>
<dbReference type="GO" id="GO:0043752">
    <property type="term" value="F:adenosylcobinamide kinase activity"/>
    <property type="evidence" value="ECO:0007669"/>
    <property type="project" value="UniProtKB-EC"/>
</dbReference>
<comment type="catalytic activity">
    <reaction evidence="1">
        <text>adenosylcob(III)inamide + ATP = adenosylcob(III)inamide phosphate + ADP + H(+)</text>
        <dbReference type="Rhea" id="RHEA:15769"/>
        <dbReference type="ChEBI" id="CHEBI:2480"/>
        <dbReference type="ChEBI" id="CHEBI:15378"/>
        <dbReference type="ChEBI" id="CHEBI:30616"/>
        <dbReference type="ChEBI" id="CHEBI:58502"/>
        <dbReference type="ChEBI" id="CHEBI:456216"/>
        <dbReference type="EC" id="2.7.1.156"/>
    </reaction>
</comment>
<evidence type="ECO:0000256" key="6">
    <source>
        <dbReference type="ARBA" id="ARBA00005159"/>
    </source>
</evidence>
<evidence type="ECO:0000256" key="3">
    <source>
        <dbReference type="ARBA" id="ARBA00001522"/>
    </source>
</evidence>
<evidence type="ECO:0000313" key="18">
    <source>
        <dbReference type="EMBL" id="SQC15291.1"/>
    </source>
</evidence>
<organism evidence="18 19">
    <name type="scientific">Klebsiella pneumoniae</name>
    <dbReference type="NCBI Taxonomy" id="573"/>
    <lineage>
        <taxon>Bacteria</taxon>
        <taxon>Pseudomonadati</taxon>
        <taxon>Pseudomonadota</taxon>
        <taxon>Gammaproteobacteria</taxon>
        <taxon>Enterobacterales</taxon>
        <taxon>Enterobacteriaceae</taxon>
        <taxon>Klebsiella/Raoultella group</taxon>
        <taxon>Klebsiella</taxon>
        <taxon>Klebsiella pneumoniae complex</taxon>
    </lineage>
</organism>